<feature type="domain" description="PRD" evidence="8">
    <location>
        <begin position="437"/>
        <end position="542"/>
    </location>
</feature>
<evidence type="ECO:0000259" key="7">
    <source>
        <dbReference type="PROSITE" id="PS51096"/>
    </source>
</evidence>
<feature type="coiled-coil region" evidence="5">
    <location>
        <begin position="381"/>
        <end position="408"/>
    </location>
</feature>
<dbReference type="InterPro" id="IPR004701">
    <property type="entry name" value="PTS_EIIA_man-typ"/>
</dbReference>
<evidence type="ECO:0000313" key="9">
    <source>
        <dbReference type="EMBL" id="QIZ06452.1"/>
    </source>
</evidence>
<dbReference type="SUPFAM" id="SSF53062">
    <property type="entry name" value="PTS system fructose IIA component-like"/>
    <property type="match status" value="1"/>
</dbReference>
<dbReference type="SUPFAM" id="SSF52540">
    <property type="entry name" value="P-loop containing nucleoside triphosphate hydrolases"/>
    <property type="match status" value="1"/>
</dbReference>
<dbReference type="GO" id="GO:0005524">
    <property type="term" value="F:ATP binding"/>
    <property type="evidence" value="ECO:0007669"/>
    <property type="project" value="UniProtKB-KW"/>
</dbReference>
<dbReference type="GO" id="GO:0016020">
    <property type="term" value="C:membrane"/>
    <property type="evidence" value="ECO:0007669"/>
    <property type="project" value="InterPro"/>
</dbReference>
<dbReference type="InterPro" id="IPR002078">
    <property type="entry name" value="Sigma_54_int"/>
</dbReference>
<evidence type="ECO:0000259" key="6">
    <source>
        <dbReference type="PROSITE" id="PS50045"/>
    </source>
</evidence>
<reference evidence="9 10" key="1">
    <citation type="submission" date="2020-04" db="EMBL/GenBank/DDBJ databases">
        <title>Genome-Wide Identification of 5-Methylcytosine Sites in Bacterial Genomes By High-Throughput Sequencing of MspJI Restriction Fragments.</title>
        <authorList>
            <person name="Wu V."/>
        </authorList>
    </citation>
    <scope>NUCLEOTIDE SEQUENCE [LARGE SCALE GENOMIC DNA]</scope>
    <source>
        <strain evidence="9 10">S2</strain>
    </source>
</reference>
<evidence type="ECO:0000259" key="8">
    <source>
        <dbReference type="PROSITE" id="PS51372"/>
    </source>
</evidence>
<keyword evidence="2" id="KW-0547">Nucleotide-binding</keyword>
<dbReference type="SUPFAM" id="SSF63520">
    <property type="entry name" value="PTS-regulatory domain, PRD"/>
    <property type="match status" value="2"/>
</dbReference>
<dbReference type="GO" id="GO:0009401">
    <property type="term" value="P:phosphoenolpyruvate-dependent sugar phosphotransferase system"/>
    <property type="evidence" value="ECO:0007669"/>
    <property type="project" value="InterPro"/>
</dbReference>
<sequence>MKVEEEIIRHFKNEANKNLTTPTYVGLTTNDIAEKFSMLRSNASNILNKLYKENILTKSDGRPVYYKITTQLQTIKSQSSFEQLIGNDGLLKKCIQQAKVAISYPPNGLHTLLLGPTGVGKTLFAELMYRFAIENHFIQNEAAFVSFNCADYANNSQLLLGQLFGYKKGAFTGANDGYSGVVEKANNGILFLDEIHRLPPEGQELLFYLIDKGEYSRLGEATEKHKVNVLIICATTEDVDSALLQTFTRRIPMTISIPALRDRGPQEKFQLISMFFQQEAKRVNRTIHVKRESIKNLLAYNCPGNVGQLKSDIQLICANAFFDCISNGGNDIEIELAHLPSHVKKGIIQYRDFKEHFEGLLGDNEIFSFTFDQIHSRNDIKEEKLNFYEKIEARLNELENKNFSSNDIQLIMNLEIENYFKRFIGEFEDIETNLTKFVDKNLISLVEELLLEVSNKLGTTFPARVYYGLCFHLHSSILRLKEGGNIANQNLLDIKHSYPIEYGYAIDFCHKLEEHYHIKMPENEISFITMFLCSEKIEEKHQSVPPTIIIAMHGKSTATSMAEVVNRLLGINSILAYDMPLDKSAQIGFDELKQIIRDNHIPSGVLLLVDMGSLGMFGELIAEELGINIKTIDMITTVVALDIARKAEIEHDIEIIYQSITNQLPLSLGYGTKKYDYLAANKETAILTVCTTGEGSAMRIKSLIEDNIDISKHNMHVIPLSISNRVEMEKHISSISKRKKILLIVGTIDPKIYGIPFMPLSDLIMFNQYDKIEQILETHQPYFLNKMNEEVREEQISLEKILDSLSQKLKYIKTNEFQPLFEVFLQRTKDEFGVHYDNDKLAGMTFHIANVIENIINNKVLAEFKQKDSFMITHANGIRALKESLSPIELAYKLYFSDDSICFIYQMLRNL</sequence>
<proteinExistence type="predicted"/>
<dbReference type="Pfam" id="PF03610">
    <property type="entry name" value="EIIA-man"/>
    <property type="match status" value="1"/>
</dbReference>
<dbReference type="Gene3D" id="3.40.50.300">
    <property type="entry name" value="P-loop containing nucleotide triphosphate hydrolases"/>
    <property type="match status" value="1"/>
</dbReference>
<dbReference type="CDD" id="cd00090">
    <property type="entry name" value="HTH_ARSR"/>
    <property type="match status" value="1"/>
</dbReference>
<dbReference type="InterPro" id="IPR011991">
    <property type="entry name" value="ArsR-like_HTH"/>
</dbReference>
<organism evidence="9 10">
    <name type="scientific">Priestia megaterium</name>
    <name type="common">Bacillus megaterium</name>
    <dbReference type="NCBI Taxonomy" id="1404"/>
    <lineage>
        <taxon>Bacteria</taxon>
        <taxon>Bacillati</taxon>
        <taxon>Bacillota</taxon>
        <taxon>Bacilli</taxon>
        <taxon>Bacillales</taxon>
        <taxon>Bacillaceae</taxon>
        <taxon>Priestia</taxon>
    </lineage>
</organism>
<keyword evidence="4" id="KW-0238">DNA-binding</keyword>
<dbReference type="InterPro" id="IPR036634">
    <property type="entry name" value="PRD_sf"/>
</dbReference>
<dbReference type="GO" id="GO:0006355">
    <property type="term" value="P:regulation of DNA-templated transcription"/>
    <property type="evidence" value="ECO:0007669"/>
    <property type="project" value="InterPro"/>
</dbReference>
<name>A0A6H1NYZ8_PRIMG</name>
<keyword evidence="1" id="KW-0808">Transferase</keyword>
<dbReference type="Pfam" id="PF00874">
    <property type="entry name" value="PRD"/>
    <property type="match status" value="2"/>
</dbReference>
<protein>
    <submittedName>
        <fullName evidence="9">Sigma 54-interacting transcriptional regulator</fullName>
    </submittedName>
</protein>
<dbReference type="PANTHER" id="PTHR32071">
    <property type="entry name" value="TRANSCRIPTIONAL REGULATORY PROTEIN"/>
    <property type="match status" value="1"/>
</dbReference>
<feature type="domain" description="PTS EIIA type-4" evidence="7">
    <location>
        <begin position="545"/>
        <end position="685"/>
    </location>
</feature>
<evidence type="ECO:0000256" key="4">
    <source>
        <dbReference type="ARBA" id="ARBA00023125"/>
    </source>
</evidence>
<gene>
    <name evidence="9" type="ORF">HFZ78_06815</name>
</gene>
<dbReference type="InterPro" id="IPR011608">
    <property type="entry name" value="PRD"/>
</dbReference>
<keyword evidence="3" id="KW-0067">ATP-binding</keyword>
<dbReference type="GO" id="GO:0003677">
    <property type="term" value="F:DNA binding"/>
    <property type="evidence" value="ECO:0007669"/>
    <property type="project" value="UniProtKB-KW"/>
</dbReference>
<dbReference type="Proteomes" id="UP000501868">
    <property type="component" value="Chromosome"/>
</dbReference>
<dbReference type="PROSITE" id="PS00676">
    <property type="entry name" value="SIGMA54_INTERACT_2"/>
    <property type="match status" value="1"/>
</dbReference>
<feature type="domain" description="Sigma-54 factor interaction" evidence="6">
    <location>
        <begin position="84"/>
        <end position="318"/>
    </location>
</feature>
<dbReference type="InterPro" id="IPR036662">
    <property type="entry name" value="PTS_EIIA_man-typ_sf"/>
</dbReference>
<dbReference type="PROSITE" id="PS50045">
    <property type="entry name" value="SIGMA54_INTERACT_4"/>
    <property type="match status" value="1"/>
</dbReference>
<evidence type="ECO:0000256" key="3">
    <source>
        <dbReference type="ARBA" id="ARBA00022840"/>
    </source>
</evidence>
<feature type="domain" description="PRD" evidence="8">
    <location>
        <begin position="812"/>
        <end position="911"/>
    </location>
</feature>
<dbReference type="AlphaFoldDB" id="A0A6H1NYZ8"/>
<dbReference type="InterPro" id="IPR027417">
    <property type="entry name" value="P-loop_NTPase"/>
</dbReference>
<dbReference type="CDD" id="cd00009">
    <property type="entry name" value="AAA"/>
    <property type="match status" value="1"/>
</dbReference>
<keyword evidence="5" id="KW-0175">Coiled coil</keyword>
<dbReference type="PROSITE" id="PS51372">
    <property type="entry name" value="PRD_2"/>
    <property type="match status" value="2"/>
</dbReference>
<evidence type="ECO:0000256" key="5">
    <source>
        <dbReference type="SAM" id="Coils"/>
    </source>
</evidence>
<reference evidence="9 10" key="2">
    <citation type="submission" date="2020-04" db="EMBL/GenBank/DDBJ databases">
        <authorList>
            <person name="Fomenkov A."/>
            <person name="Anton B.P."/>
            <person name="Roberts R.J."/>
        </authorList>
    </citation>
    <scope>NUCLEOTIDE SEQUENCE [LARGE SCALE GENOMIC DNA]</scope>
    <source>
        <strain evidence="9 10">S2</strain>
    </source>
</reference>
<dbReference type="SMART" id="SM00382">
    <property type="entry name" value="AAA"/>
    <property type="match status" value="1"/>
</dbReference>
<dbReference type="InterPro" id="IPR025943">
    <property type="entry name" value="Sigma_54_int_dom_ATP-bd_2"/>
</dbReference>
<dbReference type="Gene3D" id="1.10.1790.10">
    <property type="entry name" value="PRD domain"/>
    <property type="match status" value="1"/>
</dbReference>
<dbReference type="PANTHER" id="PTHR32071:SF38">
    <property type="entry name" value="PSP OPERON TRANSCRIPTIONAL ACTIVATOR"/>
    <property type="match status" value="1"/>
</dbReference>
<dbReference type="PROSITE" id="PS51096">
    <property type="entry name" value="PTS_EIIA_TYPE_4"/>
    <property type="match status" value="1"/>
</dbReference>
<dbReference type="InterPro" id="IPR003593">
    <property type="entry name" value="AAA+_ATPase"/>
</dbReference>
<dbReference type="GO" id="GO:0016740">
    <property type="term" value="F:transferase activity"/>
    <property type="evidence" value="ECO:0007669"/>
    <property type="project" value="UniProtKB-KW"/>
</dbReference>
<dbReference type="Pfam" id="PF00158">
    <property type="entry name" value="Sigma54_activat"/>
    <property type="match status" value="1"/>
</dbReference>
<dbReference type="InterPro" id="IPR036390">
    <property type="entry name" value="WH_DNA-bd_sf"/>
</dbReference>
<evidence type="ECO:0000313" key="10">
    <source>
        <dbReference type="Proteomes" id="UP000501868"/>
    </source>
</evidence>
<dbReference type="EMBL" id="CP051128">
    <property type="protein sequence ID" value="QIZ06452.1"/>
    <property type="molecule type" value="Genomic_DNA"/>
</dbReference>
<evidence type="ECO:0000256" key="1">
    <source>
        <dbReference type="ARBA" id="ARBA00022679"/>
    </source>
</evidence>
<evidence type="ECO:0000256" key="2">
    <source>
        <dbReference type="ARBA" id="ARBA00022741"/>
    </source>
</evidence>
<dbReference type="SUPFAM" id="SSF46785">
    <property type="entry name" value="Winged helix' DNA-binding domain"/>
    <property type="match status" value="1"/>
</dbReference>
<dbReference type="Gene3D" id="3.40.50.510">
    <property type="entry name" value="Phosphotransferase system, mannose-type IIA component"/>
    <property type="match status" value="1"/>
</dbReference>
<accession>A0A6H1NYZ8</accession>